<evidence type="ECO:0000313" key="3">
    <source>
        <dbReference type="Proteomes" id="UP000215199"/>
    </source>
</evidence>
<keyword evidence="1" id="KW-0472">Membrane</keyword>
<feature type="transmembrane region" description="Helical" evidence="1">
    <location>
        <begin position="42"/>
        <end position="61"/>
    </location>
</feature>
<keyword evidence="1" id="KW-1133">Transmembrane helix</keyword>
<dbReference type="AlphaFoldDB" id="A0A229SU21"/>
<dbReference type="EMBL" id="NMUL01000042">
    <property type="protein sequence ID" value="OXM62124.1"/>
    <property type="molecule type" value="Genomic_DNA"/>
</dbReference>
<evidence type="ECO:0000313" key="2">
    <source>
        <dbReference type="EMBL" id="OXM62124.1"/>
    </source>
</evidence>
<reference evidence="3" key="1">
    <citation type="submission" date="2017-07" db="EMBL/GenBank/DDBJ databases">
        <title>Comparative genome mining reveals phylogenetic distribution patterns of secondary metabolites in Amycolatopsis.</title>
        <authorList>
            <person name="Adamek M."/>
            <person name="Alanjary M."/>
            <person name="Sales-Ortells H."/>
            <person name="Goodfellow M."/>
            <person name="Bull A.T."/>
            <person name="Kalinowski J."/>
            <person name="Ziemert N."/>
        </authorList>
    </citation>
    <scope>NUCLEOTIDE SEQUENCE [LARGE SCALE GENOMIC DNA]</scope>
    <source>
        <strain evidence="3">H5</strain>
    </source>
</reference>
<sequence length="81" mass="8139">MGGPGDESRDGTWSSAPRDVLVLAHTGTSGHPSDVSVAKVDAWLLGGLPAVLLPAVVAAVWSRRTARAVSGTPGRKTHGGG</sequence>
<gene>
    <name evidence="2" type="ORF">CF165_35830</name>
</gene>
<dbReference type="Proteomes" id="UP000215199">
    <property type="component" value="Unassembled WGS sequence"/>
</dbReference>
<organism evidence="2 3">
    <name type="scientific">Amycolatopsis vastitatis</name>
    <dbReference type="NCBI Taxonomy" id="1905142"/>
    <lineage>
        <taxon>Bacteria</taxon>
        <taxon>Bacillati</taxon>
        <taxon>Actinomycetota</taxon>
        <taxon>Actinomycetes</taxon>
        <taxon>Pseudonocardiales</taxon>
        <taxon>Pseudonocardiaceae</taxon>
        <taxon>Amycolatopsis</taxon>
    </lineage>
</organism>
<keyword evidence="3" id="KW-1185">Reference proteome</keyword>
<name>A0A229SU21_9PSEU</name>
<evidence type="ECO:0000256" key="1">
    <source>
        <dbReference type="SAM" id="Phobius"/>
    </source>
</evidence>
<comment type="caution">
    <text evidence="2">The sequence shown here is derived from an EMBL/GenBank/DDBJ whole genome shotgun (WGS) entry which is preliminary data.</text>
</comment>
<proteinExistence type="predicted"/>
<keyword evidence="1" id="KW-0812">Transmembrane</keyword>
<accession>A0A229SU21</accession>
<protein>
    <submittedName>
        <fullName evidence="2">Uncharacterized protein</fullName>
    </submittedName>
</protein>
<dbReference type="RefSeq" id="WP_093952016.1">
    <property type="nucleotide sequence ID" value="NZ_NMUL01000042.1"/>
</dbReference>